<organism evidence="2 3">
    <name type="scientific">Geoalkalibacter halelectricus</name>
    <dbReference type="NCBI Taxonomy" id="2847045"/>
    <lineage>
        <taxon>Bacteria</taxon>
        <taxon>Pseudomonadati</taxon>
        <taxon>Thermodesulfobacteriota</taxon>
        <taxon>Desulfuromonadia</taxon>
        <taxon>Desulfuromonadales</taxon>
        <taxon>Geoalkalibacteraceae</taxon>
        <taxon>Geoalkalibacter</taxon>
    </lineage>
</organism>
<evidence type="ECO:0000259" key="1">
    <source>
        <dbReference type="Pfam" id="PF09350"/>
    </source>
</evidence>
<dbReference type="InterPro" id="IPR018961">
    <property type="entry name" value="DnaJ_homolog_subfam-C_membr-28"/>
</dbReference>
<accession>A0ABY5ZKT3</accession>
<reference evidence="2" key="1">
    <citation type="journal article" date="2022" name="Environ. Microbiol.">
        <title>Geoalkalibacter halelectricus SAP #1 sp. nov. possessing extracellular electron transfer and mineral#reducing capabilities from a haloalkaline environment.</title>
        <authorList>
            <person name="Yadav S."/>
            <person name="Singh R."/>
            <person name="Sundharam S.S."/>
            <person name="Chaudhary S."/>
            <person name="Krishnamurthi S."/>
            <person name="Patil S.A."/>
        </authorList>
    </citation>
    <scope>NUCLEOTIDE SEQUENCE</scope>
    <source>
        <strain evidence="2">SAP-1</strain>
    </source>
</reference>
<dbReference type="Pfam" id="PF09350">
    <property type="entry name" value="DJC28_CD"/>
    <property type="match status" value="1"/>
</dbReference>
<dbReference type="PANTHER" id="PTHR39158">
    <property type="entry name" value="OS08G0560600 PROTEIN"/>
    <property type="match status" value="1"/>
</dbReference>
<dbReference type="PANTHER" id="PTHR39158:SF1">
    <property type="entry name" value="DNAJ HOMOLOG SUBFAMILY C MEMBER 28"/>
    <property type="match status" value="1"/>
</dbReference>
<evidence type="ECO:0000313" key="3">
    <source>
        <dbReference type="Proteomes" id="UP001060414"/>
    </source>
</evidence>
<feature type="domain" description="DnaJ homologue subfamily C member 28 conserved" evidence="1">
    <location>
        <begin position="7"/>
        <end position="72"/>
    </location>
</feature>
<gene>
    <name evidence="2" type="ORF">L9S41_16135</name>
</gene>
<protein>
    <submittedName>
        <fullName evidence="2">DUF1992 domain-containing protein</fullName>
    </submittedName>
</protein>
<proteinExistence type="predicted"/>
<keyword evidence="3" id="KW-1185">Reference proteome</keyword>
<name>A0ABY5ZKT3_9BACT</name>
<sequence>MDFLVMIAERKILEAMARGEFDNLPGAGRPLPREEGLDGVPAELRMAYKVLKNAGFVPPEVELRKEILTLQGLVEVVEDDAERRKMRRELQAKQIKLSLLMKRPLHLENALEYRDRVYEKFRG</sequence>
<dbReference type="EMBL" id="CP092109">
    <property type="protein sequence ID" value="UWZ79193.1"/>
    <property type="molecule type" value="Genomic_DNA"/>
</dbReference>
<evidence type="ECO:0000313" key="2">
    <source>
        <dbReference type="EMBL" id="UWZ79193.1"/>
    </source>
</evidence>
<dbReference type="InterPro" id="IPR052573">
    <property type="entry name" value="DnaJ_C_subfamily_28"/>
</dbReference>
<dbReference type="Proteomes" id="UP001060414">
    <property type="component" value="Chromosome"/>
</dbReference>
<dbReference type="RefSeq" id="WP_260747550.1">
    <property type="nucleotide sequence ID" value="NZ_CP092109.1"/>
</dbReference>